<dbReference type="GO" id="GO:0102919">
    <property type="term" value="F:5,6-dimethylbenzimidazole synthase activity"/>
    <property type="evidence" value="ECO:0007669"/>
    <property type="project" value="UniProtKB-EC"/>
</dbReference>
<dbReference type="Pfam" id="PF00881">
    <property type="entry name" value="Nitroreductase"/>
    <property type="match status" value="1"/>
</dbReference>
<keyword evidence="2" id="KW-0560">Oxidoreductase</keyword>
<dbReference type="OrthoDB" id="9773807at2"/>
<dbReference type="Gene3D" id="3.40.109.10">
    <property type="entry name" value="NADH Oxidase"/>
    <property type="match status" value="1"/>
</dbReference>
<dbReference type="KEGG" id="siw:GH266_07600"/>
<dbReference type="InterPro" id="IPR012825">
    <property type="entry name" value="BluB"/>
</dbReference>
<dbReference type="NCBIfam" id="TIGR02476">
    <property type="entry name" value="BluB"/>
    <property type="match status" value="1"/>
</dbReference>
<reference evidence="2 3" key="1">
    <citation type="submission" date="2019-12" db="EMBL/GenBank/DDBJ databases">
        <title>The genome of Stappia indica PHM037.</title>
        <authorList>
            <person name="Kacar D."/>
            <person name="Galan B."/>
            <person name="Canedo L."/>
            <person name="Rodriguez P."/>
            <person name="de la Calle F."/>
            <person name="Garcia J.L."/>
        </authorList>
    </citation>
    <scope>NUCLEOTIDE SEQUENCE [LARGE SCALE GENOMIC DNA]</scope>
    <source>
        <strain evidence="2 3">PHM037</strain>
    </source>
</reference>
<dbReference type="PANTHER" id="PTHR23026:SF123">
    <property type="entry name" value="NAD(P)H NITROREDUCTASE RV3131-RELATED"/>
    <property type="match status" value="1"/>
</dbReference>
<accession>A0A857C764</accession>
<gene>
    <name evidence="2" type="primary">bluB</name>
    <name evidence="2" type="ORF">GH266_07600</name>
</gene>
<protein>
    <submittedName>
        <fullName evidence="2">5,6-dimethylbenzimidazole synthase</fullName>
        <ecNumber evidence="2">1.13.11.79</ecNumber>
    </submittedName>
</protein>
<dbReference type="RefSeq" id="WP_158193352.1">
    <property type="nucleotide sequence ID" value="NZ_CP046908.1"/>
</dbReference>
<dbReference type="Proteomes" id="UP000435648">
    <property type="component" value="Chromosome"/>
</dbReference>
<dbReference type="SUPFAM" id="SSF55469">
    <property type="entry name" value="FMN-dependent nitroreductase-like"/>
    <property type="match status" value="1"/>
</dbReference>
<dbReference type="AlphaFoldDB" id="A0A857C764"/>
<dbReference type="InterPro" id="IPR029479">
    <property type="entry name" value="Nitroreductase"/>
</dbReference>
<sequence>MTGEGTRDPARSDGQDGGVPAFGDAFLKGFETLLAWRRDVRRFDPRPLPEGLLEVLLAQAHMSPSVGNSQPWRFVLVDDPARREMVRASFLKANADALAAYDGERAELYARLKLEGLTVAPVQMAVFCDEGTAQGEGLGRRTMPEMLAYSCVCAVNTLWLATRAQGIGLGWVSIIDPQEVAQALDVPDSWRLIAYLCIGYPQEEHNDPELERAGWQARQGLGERLFRR</sequence>
<dbReference type="InterPro" id="IPR000415">
    <property type="entry name" value="Nitroreductase-like"/>
</dbReference>
<evidence type="ECO:0000313" key="3">
    <source>
        <dbReference type="Proteomes" id="UP000435648"/>
    </source>
</evidence>
<organism evidence="2 3">
    <name type="scientific">Stappia indica</name>
    <dbReference type="NCBI Taxonomy" id="538381"/>
    <lineage>
        <taxon>Bacteria</taxon>
        <taxon>Pseudomonadati</taxon>
        <taxon>Pseudomonadota</taxon>
        <taxon>Alphaproteobacteria</taxon>
        <taxon>Hyphomicrobiales</taxon>
        <taxon>Stappiaceae</taxon>
        <taxon>Stappia</taxon>
    </lineage>
</organism>
<dbReference type="CDD" id="cd02145">
    <property type="entry name" value="BluB"/>
    <property type="match status" value="1"/>
</dbReference>
<name>A0A857C764_9HYPH</name>
<dbReference type="InterPro" id="IPR050627">
    <property type="entry name" value="Nitroreductase/BluB"/>
</dbReference>
<proteinExistence type="predicted"/>
<feature type="domain" description="Nitroreductase" evidence="1">
    <location>
        <begin position="34"/>
        <end position="200"/>
    </location>
</feature>
<dbReference type="EMBL" id="CP046908">
    <property type="protein sequence ID" value="QGZ34382.1"/>
    <property type="molecule type" value="Genomic_DNA"/>
</dbReference>
<evidence type="ECO:0000313" key="2">
    <source>
        <dbReference type="EMBL" id="QGZ34382.1"/>
    </source>
</evidence>
<evidence type="ECO:0000259" key="1">
    <source>
        <dbReference type="Pfam" id="PF00881"/>
    </source>
</evidence>
<dbReference type="PANTHER" id="PTHR23026">
    <property type="entry name" value="NADPH NITROREDUCTASE"/>
    <property type="match status" value="1"/>
</dbReference>
<dbReference type="EC" id="1.13.11.79" evidence="2"/>